<reference evidence="2 3" key="1">
    <citation type="submission" date="2024-09" db="EMBL/GenBank/DDBJ databases">
        <title>Molecular characterization of Carbapenemase-producing Enterobacter cloacae Complex from Infections in Argentina.</title>
        <authorList>
            <person name="De Mendieta J.M."/>
            <person name="Gomez S."/>
        </authorList>
    </citation>
    <scope>NUCLEOTIDE SEQUENCE [LARGE SCALE GENOMIC DNA]</scope>
    <source>
        <strain evidence="2 3">M23267</strain>
    </source>
</reference>
<name>A0ABV4ZZP8_9ENTR</name>
<evidence type="ECO:0000259" key="1">
    <source>
        <dbReference type="Pfam" id="PF04230"/>
    </source>
</evidence>
<protein>
    <submittedName>
        <fullName evidence="2">Polysaccharide pyruvyl transferase family protein</fullName>
        <ecNumber evidence="2">2.4.-.-</ecNumber>
    </submittedName>
</protein>
<sequence length="314" mass="36474">MLNTCICSMNVGDFIIMDSAQKQLSRIFKKSQKVLFPTHERITRVGMKRQKEIAFNILCGTNCLNSSMFLHRQWNVGLLNSLFMKEVISLGVGWADYQSKPDLYTSTLLKKMFSKKYTHSVRDSYTEKMLKAAGIHNTVNTACATMWDLTEEHCNKIPKRKSRNVIFTLTDYRKDIEKDRVLIQSLKKAYSEVFFWTQGSQDYAYLKSFGSLINGIKIAPANLSDFDHILINSPEIDYVGTRLHAGIRALQKHRRSMIIAVDNRAEEKRKDFNIHVIPRDMTTEDYVSIFNENHPTEIWLPEKSIAMWKSQFEH</sequence>
<evidence type="ECO:0000313" key="3">
    <source>
        <dbReference type="Proteomes" id="UP001577381"/>
    </source>
</evidence>
<dbReference type="GO" id="GO:0016757">
    <property type="term" value="F:glycosyltransferase activity"/>
    <property type="evidence" value="ECO:0007669"/>
    <property type="project" value="UniProtKB-KW"/>
</dbReference>
<keyword evidence="3" id="KW-1185">Reference proteome</keyword>
<organism evidence="2 3">
    <name type="scientific">Enterobacter chuandaensis</name>
    <dbReference type="NCBI Taxonomy" id="2497875"/>
    <lineage>
        <taxon>Bacteria</taxon>
        <taxon>Pseudomonadati</taxon>
        <taxon>Pseudomonadota</taxon>
        <taxon>Gammaproteobacteria</taxon>
        <taxon>Enterobacterales</taxon>
        <taxon>Enterobacteriaceae</taxon>
        <taxon>Enterobacter</taxon>
        <taxon>Enterobacter cloacae complex</taxon>
    </lineage>
</organism>
<feature type="domain" description="Polysaccharide pyruvyl transferase" evidence="1">
    <location>
        <begin position="10"/>
        <end position="263"/>
    </location>
</feature>
<accession>A0ABV4ZZP8</accession>
<dbReference type="RefSeq" id="WP_265194418.1">
    <property type="nucleotide sequence ID" value="NZ_JAMFTT010000001.1"/>
</dbReference>
<evidence type="ECO:0000313" key="2">
    <source>
        <dbReference type="EMBL" id="MFB4718176.1"/>
    </source>
</evidence>
<dbReference type="EC" id="2.4.-.-" evidence="2"/>
<dbReference type="Pfam" id="PF04230">
    <property type="entry name" value="PS_pyruv_trans"/>
    <property type="match status" value="1"/>
</dbReference>
<proteinExistence type="predicted"/>
<dbReference type="InterPro" id="IPR007345">
    <property type="entry name" value="Polysacch_pyruvyl_Trfase"/>
</dbReference>
<comment type="caution">
    <text evidence="2">The sequence shown here is derived from an EMBL/GenBank/DDBJ whole genome shotgun (WGS) entry which is preliminary data.</text>
</comment>
<dbReference type="Proteomes" id="UP001577381">
    <property type="component" value="Unassembled WGS sequence"/>
</dbReference>
<dbReference type="EMBL" id="JBHGSI010000001">
    <property type="protein sequence ID" value="MFB4718176.1"/>
    <property type="molecule type" value="Genomic_DNA"/>
</dbReference>
<keyword evidence="2" id="KW-0328">Glycosyltransferase</keyword>
<gene>
    <name evidence="2" type="ORF">ACE3KR_04650</name>
</gene>
<keyword evidence="2" id="KW-0808">Transferase</keyword>